<dbReference type="InterPro" id="IPR011601">
    <property type="entry name" value="MurB_C"/>
</dbReference>
<feature type="active site" description="Proton donor" evidence="16">
    <location>
        <position position="225"/>
    </location>
</feature>
<keyword evidence="10 16" id="KW-0133">Cell shape</keyword>
<dbReference type="Gene3D" id="3.30.43.10">
    <property type="entry name" value="Uridine Diphospho-n-acetylenolpyruvylglucosamine Reductase, domain 2"/>
    <property type="match status" value="1"/>
</dbReference>
<proteinExistence type="inferred from homology"/>
<dbReference type="InterPro" id="IPR016169">
    <property type="entry name" value="FAD-bd_PCMH_sub2"/>
</dbReference>
<gene>
    <name evidence="16 18" type="primary">murB</name>
    <name evidence="18" type="ORF">CLNEO_12690</name>
</gene>
<keyword evidence="13 16" id="KW-0131">Cell cycle</keyword>
<dbReference type="PANTHER" id="PTHR21071:SF4">
    <property type="entry name" value="UDP-N-ACETYLENOLPYRUVOYLGLUCOSAMINE REDUCTASE"/>
    <property type="match status" value="1"/>
</dbReference>
<evidence type="ECO:0000256" key="7">
    <source>
        <dbReference type="ARBA" id="ARBA00022630"/>
    </source>
</evidence>
<evidence type="ECO:0000313" key="18">
    <source>
        <dbReference type="EMBL" id="KXL53298.1"/>
    </source>
</evidence>
<dbReference type="InterPro" id="IPR006094">
    <property type="entry name" value="Oxid_FAD_bind_N"/>
</dbReference>
<dbReference type="InterPro" id="IPR036318">
    <property type="entry name" value="FAD-bd_PCMH-like_sf"/>
</dbReference>
<reference evidence="18 19" key="1">
    <citation type="submission" date="2016-01" db="EMBL/GenBank/DDBJ databases">
        <title>Genome sequence of Clostridium neopropionicum X4, DSM-3847.</title>
        <authorList>
            <person name="Poehlein A."/>
            <person name="Beck M.H."/>
            <person name="Bengelsdorf F.R."/>
            <person name="Daniel R."/>
            <person name="Duerre P."/>
        </authorList>
    </citation>
    <scope>NUCLEOTIDE SEQUENCE [LARGE SCALE GENOMIC DNA]</scope>
    <source>
        <strain evidence="18 19">DSM-3847</strain>
    </source>
</reference>
<evidence type="ECO:0000256" key="9">
    <source>
        <dbReference type="ARBA" id="ARBA00022857"/>
    </source>
</evidence>
<keyword evidence="9 16" id="KW-0521">NADP</keyword>
<evidence type="ECO:0000256" key="14">
    <source>
        <dbReference type="ARBA" id="ARBA00023316"/>
    </source>
</evidence>
<comment type="function">
    <text evidence="2 16">Cell wall formation.</text>
</comment>
<evidence type="ECO:0000256" key="13">
    <source>
        <dbReference type="ARBA" id="ARBA00023306"/>
    </source>
</evidence>
<evidence type="ECO:0000256" key="11">
    <source>
        <dbReference type="ARBA" id="ARBA00022984"/>
    </source>
</evidence>
<dbReference type="OrthoDB" id="9804753at2"/>
<dbReference type="UniPathway" id="UPA00219"/>
<comment type="caution">
    <text evidence="18">The sequence shown here is derived from an EMBL/GenBank/DDBJ whole genome shotgun (WGS) entry which is preliminary data.</text>
</comment>
<dbReference type="GO" id="GO:0005829">
    <property type="term" value="C:cytosol"/>
    <property type="evidence" value="ECO:0007669"/>
    <property type="project" value="TreeGrafter"/>
</dbReference>
<keyword evidence="7 16" id="KW-0285">Flavoprotein</keyword>
<evidence type="ECO:0000256" key="1">
    <source>
        <dbReference type="ARBA" id="ARBA00001974"/>
    </source>
</evidence>
<evidence type="ECO:0000313" key="19">
    <source>
        <dbReference type="Proteomes" id="UP000070539"/>
    </source>
</evidence>
<keyword evidence="11 16" id="KW-0573">Peptidoglycan synthesis</keyword>
<dbReference type="GO" id="GO:0071555">
    <property type="term" value="P:cell wall organization"/>
    <property type="evidence" value="ECO:0007669"/>
    <property type="project" value="UniProtKB-KW"/>
</dbReference>
<feature type="active site" evidence="16">
    <location>
        <position position="175"/>
    </location>
</feature>
<dbReference type="HAMAP" id="MF_00037">
    <property type="entry name" value="MurB"/>
    <property type="match status" value="1"/>
</dbReference>
<dbReference type="InterPro" id="IPR016166">
    <property type="entry name" value="FAD-bd_PCMH"/>
</dbReference>
<evidence type="ECO:0000256" key="5">
    <source>
        <dbReference type="ARBA" id="ARBA00022490"/>
    </source>
</evidence>
<evidence type="ECO:0000256" key="10">
    <source>
        <dbReference type="ARBA" id="ARBA00022960"/>
    </source>
</evidence>
<dbReference type="PATRIC" id="fig|36847.3.peg.1469"/>
<dbReference type="EMBL" id="LRVM01000003">
    <property type="protein sequence ID" value="KXL53298.1"/>
    <property type="molecule type" value="Genomic_DNA"/>
</dbReference>
<feature type="active site" evidence="16">
    <location>
        <position position="295"/>
    </location>
</feature>
<dbReference type="InterPro" id="IPR036635">
    <property type="entry name" value="MurB_C_sf"/>
</dbReference>
<evidence type="ECO:0000256" key="8">
    <source>
        <dbReference type="ARBA" id="ARBA00022827"/>
    </source>
</evidence>
<feature type="domain" description="FAD-binding PCMH-type" evidence="17">
    <location>
        <begin position="30"/>
        <end position="196"/>
    </location>
</feature>
<dbReference type="NCBIfam" id="NF010480">
    <property type="entry name" value="PRK13905.1"/>
    <property type="match status" value="1"/>
</dbReference>
<dbReference type="PANTHER" id="PTHR21071">
    <property type="entry name" value="UDP-N-ACETYLENOLPYRUVOYLGLUCOSAMINE REDUCTASE"/>
    <property type="match status" value="1"/>
</dbReference>
<evidence type="ECO:0000259" key="17">
    <source>
        <dbReference type="PROSITE" id="PS51387"/>
    </source>
</evidence>
<dbReference type="SUPFAM" id="SSF56176">
    <property type="entry name" value="FAD-binding/transporter-associated domain-like"/>
    <property type="match status" value="1"/>
</dbReference>
<evidence type="ECO:0000256" key="15">
    <source>
        <dbReference type="ARBA" id="ARBA00048914"/>
    </source>
</evidence>
<comment type="subcellular location">
    <subcellularLocation>
        <location evidence="3 16">Cytoplasm</location>
    </subcellularLocation>
</comment>
<dbReference type="RefSeq" id="WP_066086168.1">
    <property type="nucleotide sequence ID" value="NZ_LRVM01000003.1"/>
</dbReference>
<keyword evidence="12 16" id="KW-0560">Oxidoreductase</keyword>
<dbReference type="GO" id="GO:0008360">
    <property type="term" value="P:regulation of cell shape"/>
    <property type="evidence" value="ECO:0007669"/>
    <property type="project" value="UniProtKB-KW"/>
</dbReference>
<evidence type="ECO:0000256" key="6">
    <source>
        <dbReference type="ARBA" id="ARBA00022618"/>
    </source>
</evidence>
<comment type="pathway">
    <text evidence="4 16">Cell wall biogenesis; peptidoglycan biosynthesis.</text>
</comment>
<keyword evidence="19" id="KW-1185">Reference proteome</keyword>
<keyword evidence="5 16" id="KW-0963">Cytoplasm</keyword>
<dbReference type="AlphaFoldDB" id="A0A136WFG8"/>
<comment type="similarity">
    <text evidence="16">Belongs to the MurB family.</text>
</comment>
<name>A0A136WFG8_9FIRM</name>
<dbReference type="SUPFAM" id="SSF56194">
    <property type="entry name" value="Uridine diphospho-N-Acetylenolpyruvylglucosamine reductase, MurB, C-terminal domain"/>
    <property type="match status" value="1"/>
</dbReference>
<dbReference type="Proteomes" id="UP000070539">
    <property type="component" value="Unassembled WGS sequence"/>
</dbReference>
<dbReference type="Pfam" id="PF01565">
    <property type="entry name" value="FAD_binding_4"/>
    <property type="match status" value="1"/>
</dbReference>
<dbReference type="Gene3D" id="3.90.78.10">
    <property type="entry name" value="UDP-N-acetylenolpyruvoylglucosamine reductase, C-terminal domain"/>
    <property type="match status" value="1"/>
</dbReference>
<comment type="catalytic activity">
    <reaction evidence="15 16">
        <text>UDP-N-acetyl-alpha-D-muramate + NADP(+) = UDP-N-acetyl-3-O-(1-carboxyvinyl)-alpha-D-glucosamine + NADPH + H(+)</text>
        <dbReference type="Rhea" id="RHEA:12248"/>
        <dbReference type="ChEBI" id="CHEBI:15378"/>
        <dbReference type="ChEBI" id="CHEBI:57783"/>
        <dbReference type="ChEBI" id="CHEBI:58349"/>
        <dbReference type="ChEBI" id="CHEBI:68483"/>
        <dbReference type="ChEBI" id="CHEBI:70757"/>
        <dbReference type="EC" id="1.3.1.98"/>
    </reaction>
</comment>
<protein>
    <recommendedName>
        <fullName evidence="16">UDP-N-acetylenolpyruvoylglucosamine reductase</fullName>
        <ecNumber evidence="16">1.3.1.98</ecNumber>
    </recommendedName>
    <alternativeName>
        <fullName evidence="16">UDP-N-acetylmuramate dehydrogenase</fullName>
    </alternativeName>
</protein>
<dbReference type="GO" id="GO:0008762">
    <property type="term" value="F:UDP-N-acetylmuramate dehydrogenase activity"/>
    <property type="evidence" value="ECO:0007669"/>
    <property type="project" value="UniProtKB-UniRule"/>
</dbReference>
<evidence type="ECO:0000256" key="16">
    <source>
        <dbReference type="HAMAP-Rule" id="MF_00037"/>
    </source>
</evidence>
<dbReference type="PROSITE" id="PS51387">
    <property type="entry name" value="FAD_PCMH"/>
    <property type="match status" value="1"/>
</dbReference>
<dbReference type="STRING" id="36847.CLNEO_12690"/>
<dbReference type="NCBIfam" id="TIGR00179">
    <property type="entry name" value="murB"/>
    <property type="match status" value="1"/>
</dbReference>
<dbReference type="InterPro" id="IPR003170">
    <property type="entry name" value="MurB"/>
</dbReference>
<evidence type="ECO:0000256" key="12">
    <source>
        <dbReference type="ARBA" id="ARBA00023002"/>
    </source>
</evidence>
<dbReference type="EC" id="1.3.1.98" evidence="16"/>
<keyword evidence="14 16" id="KW-0961">Cell wall biogenesis/degradation</keyword>
<dbReference type="GO" id="GO:0009252">
    <property type="term" value="P:peptidoglycan biosynthetic process"/>
    <property type="evidence" value="ECO:0007669"/>
    <property type="project" value="UniProtKB-UniRule"/>
</dbReference>
<comment type="cofactor">
    <cofactor evidence="1 16">
        <name>FAD</name>
        <dbReference type="ChEBI" id="CHEBI:57692"/>
    </cofactor>
</comment>
<keyword evidence="8 16" id="KW-0274">FAD</keyword>
<dbReference type="Gene3D" id="3.30.465.10">
    <property type="match status" value="1"/>
</dbReference>
<dbReference type="Pfam" id="PF02873">
    <property type="entry name" value="MurB_C"/>
    <property type="match status" value="1"/>
</dbReference>
<evidence type="ECO:0000256" key="3">
    <source>
        <dbReference type="ARBA" id="ARBA00004496"/>
    </source>
</evidence>
<sequence>MDSVVAALRVRLGEDAVLADEPMDGHTTFRTGGPADIFIMPGSFKEVKESISILKENNIPFMVIGNGSNLLVRDKGIRGAVIQLGRRLSKVDVDGEFVFAEGGALLTALSAKAAENALSGLEFASGIPGTVGGAITMNAGAYGGEMKDVLISVEVLTEEMEVKTIPVEALELSYRHSILLKDGYILLRAKLKLKNGNPEEIKTKMAELGEQRREKQPLQYPSAGSTFKRPQGYFAGKLIQDAGLKGKRIGGAQISEKHAGFIINVGKATTQDILDLIAFCQQTVYEKFGVRLETEVKIIGEL</sequence>
<dbReference type="InterPro" id="IPR016167">
    <property type="entry name" value="FAD-bd_PCMH_sub1"/>
</dbReference>
<evidence type="ECO:0000256" key="4">
    <source>
        <dbReference type="ARBA" id="ARBA00004752"/>
    </source>
</evidence>
<keyword evidence="6 16" id="KW-0132">Cell division</keyword>
<evidence type="ECO:0000256" key="2">
    <source>
        <dbReference type="ARBA" id="ARBA00003921"/>
    </source>
</evidence>
<dbReference type="GO" id="GO:0071949">
    <property type="term" value="F:FAD binding"/>
    <property type="evidence" value="ECO:0007669"/>
    <property type="project" value="InterPro"/>
</dbReference>
<accession>A0A136WFG8</accession>
<dbReference type="GO" id="GO:0051301">
    <property type="term" value="P:cell division"/>
    <property type="evidence" value="ECO:0007669"/>
    <property type="project" value="UniProtKB-KW"/>
</dbReference>
<organism evidence="18 19">
    <name type="scientific">Anaerotignum neopropionicum</name>
    <dbReference type="NCBI Taxonomy" id="36847"/>
    <lineage>
        <taxon>Bacteria</taxon>
        <taxon>Bacillati</taxon>
        <taxon>Bacillota</taxon>
        <taxon>Clostridia</taxon>
        <taxon>Lachnospirales</taxon>
        <taxon>Anaerotignaceae</taxon>
        <taxon>Anaerotignum</taxon>
    </lineage>
</organism>